<organism evidence="1">
    <name type="scientific">Rhizophora mucronata</name>
    <name type="common">Asiatic mangrove</name>
    <dbReference type="NCBI Taxonomy" id="61149"/>
    <lineage>
        <taxon>Eukaryota</taxon>
        <taxon>Viridiplantae</taxon>
        <taxon>Streptophyta</taxon>
        <taxon>Embryophyta</taxon>
        <taxon>Tracheophyta</taxon>
        <taxon>Spermatophyta</taxon>
        <taxon>Magnoliopsida</taxon>
        <taxon>eudicotyledons</taxon>
        <taxon>Gunneridae</taxon>
        <taxon>Pentapetalae</taxon>
        <taxon>rosids</taxon>
        <taxon>fabids</taxon>
        <taxon>Malpighiales</taxon>
        <taxon>Rhizophoraceae</taxon>
        <taxon>Rhizophora</taxon>
    </lineage>
</organism>
<sequence length="35" mass="4242">MYSWKREVTESITFFQKGNPQSILWPYPHTMGRQP</sequence>
<evidence type="ECO:0000313" key="1">
    <source>
        <dbReference type="EMBL" id="MBW87863.1"/>
    </source>
</evidence>
<protein>
    <submittedName>
        <fullName evidence="1">Uncharacterized protein</fullName>
    </submittedName>
</protein>
<dbReference type="AlphaFoldDB" id="A0A2P2J332"/>
<proteinExistence type="predicted"/>
<name>A0A2P2J332_RHIMU</name>
<accession>A0A2P2J332</accession>
<reference evidence="1" key="1">
    <citation type="submission" date="2018-02" db="EMBL/GenBank/DDBJ databases">
        <title>Rhizophora mucronata_Transcriptome.</title>
        <authorList>
            <person name="Meera S.P."/>
            <person name="Sreeshan A."/>
            <person name="Augustine A."/>
        </authorList>
    </citation>
    <scope>NUCLEOTIDE SEQUENCE</scope>
    <source>
        <tissue evidence="1">Leaf</tissue>
    </source>
</reference>
<dbReference type="EMBL" id="GGEC01007380">
    <property type="protein sequence ID" value="MBW87863.1"/>
    <property type="molecule type" value="Transcribed_RNA"/>
</dbReference>